<keyword evidence="2" id="KW-1185">Reference proteome</keyword>
<dbReference type="EMBL" id="JACTNZ010000004">
    <property type="protein sequence ID" value="KAG5552939.1"/>
    <property type="molecule type" value="Genomic_DNA"/>
</dbReference>
<name>A0AAV6KL35_9ERIC</name>
<evidence type="ECO:0000313" key="1">
    <source>
        <dbReference type="EMBL" id="KAG5552939.1"/>
    </source>
</evidence>
<gene>
    <name evidence="1" type="ORF">RHGRI_010919</name>
</gene>
<comment type="caution">
    <text evidence="1">The sequence shown here is derived from an EMBL/GenBank/DDBJ whole genome shotgun (WGS) entry which is preliminary data.</text>
</comment>
<reference evidence="1" key="1">
    <citation type="submission" date="2020-08" db="EMBL/GenBank/DDBJ databases">
        <title>Plant Genome Project.</title>
        <authorList>
            <person name="Zhang R.-G."/>
        </authorList>
    </citation>
    <scope>NUCLEOTIDE SEQUENCE</scope>
    <source>
        <strain evidence="1">WSP0</strain>
        <tissue evidence="1">Leaf</tissue>
    </source>
</reference>
<sequence>MHCSRLAKTKGGQGMTHDIAKQEVAKEWQTDCMSPGKAMQCSWHAKTRGGQGMASQFFVTGQGNALFTACQDQVWP</sequence>
<accession>A0AAV6KL35</accession>
<proteinExistence type="predicted"/>
<dbReference type="Proteomes" id="UP000823749">
    <property type="component" value="Chromosome 4"/>
</dbReference>
<evidence type="ECO:0000313" key="2">
    <source>
        <dbReference type="Proteomes" id="UP000823749"/>
    </source>
</evidence>
<protein>
    <submittedName>
        <fullName evidence="1">Uncharacterized protein</fullName>
    </submittedName>
</protein>
<dbReference type="AlphaFoldDB" id="A0AAV6KL35"/>
<organism evidence="1 2">
    <name type="scientific">Rhododendron griersonianum</name>
    <dbReference type="NCBI Taxonomy" id="479676"/>
    <lineage>
        <taxon>Eukaryota</taxon>
        <taxon>Viridiplantae</taxon>
        <taxon>Streptophyta</taxon>
        <taxon>Embryophyta</taxon>
        <taxon>Tracheophyta</taxon>
        <taxon>Spermatophyta</taxon>
        <taxon>Magnoliopsida</taxon>
        <taxon>eudicotyledons</taxon>
        <taxon>Gunneridae</taxon>
        <taxon>Pentapetalae</taxon>
        <taxon>asterids</taxon>
        <taxon>Ericales</taxon>
        <taxon>Ericaceae</taxon>
        <taxon>Ericoideae</taxon>
        <taxon>Rhodoreae</taxon>
        <taxon>Rhododendron</taxon>
    </lineage>
</organism>